<dbReference type="PATRIC" id="fig|446692.3.peg.249"/>
<dbReference type="Proteomes" id="UP000056109">
    <property type="component" value="Chromosome I"/>
</dbReference>
<dbReference type="InterPro" id="IPR007709">
    <property type="entry name" value="N-FG_amidohydro"/>
</dbReference>
<evidence type="ECO:0008006" key="3">
    <source>
        <dbReference type="Google" id="ProtNLM"/>
    </source>
</evidence>
<dbReference type="InterPro" id="IPR011227">
    <property type="entry name" value="UCP029730"/>
</dbReference>
<dbReference type="Pfam" id="PF05013">
    <property type="entry name" value="FGase"/>
    <property type="match status" value="1"/>
</dbReference>
<dbReference type="Gene3D" id="3.40.630.40">
    <property type="entry name" value="Zn-dependent exopeptidases"/>
    <property type="match status" value="1"/>
</dbReference>
<organism evidence="1 2">
    <name type="scientific">Acetobacter senegalensis</name>
    <dbReference type="NCBI Taxonomy" id="446692"/>
    <lineage>
        <taxon>Bacteria</taxon>
        <taxon>Pseudomonadati</taxon>
        <taxon>Pseudomonadota</taxon>
        <taxon>Alphaproteobacteria</taxon>
        <taxon>Acetobacterales</taxon>
        <taxon>Acetobacteraceae</taxon>
        <taxon>Acetobacter</taxon>
    </lineage>
</organism>
<dbReference type="KEGG" id="asz:ASN_306"/>
<protein>
    <recommendedName>
        <fullName evidence="3">N-formylglutamate amidohydrolase</fullName>
    </recommendedName>
</protein>
<dbReference type="SUPFAM" id="SSF53187">
    <property type="entry name" value="Zn-dependent exopeptidases"/>
    <property type="match status" value="1"/>
</dbReference>
<accession>A0A0U5EQ65</accession>
<proteinExistence type="predicted"/>
<dbReference type="EMBL" id="LN606600">
    <property type="protein sequence ID" value="CEF39740.1"/>
    <property type="molecule type" value="Genomic_DNA"/>
</dbReference>
<gene>
    <name evidence="1" type="ORF">ASN_306</name>
</gene>
<evidence type="ECO:0000313" key="2">
    <source>
        <dbReference type="Proteomes" id="UP000056109"/>
    </source>
</evidence>
<dbReference type="PIRSF" id="PIRSF029730">
    <property type="entry name" value="UCP029730"/>
    <property type="match status" value="1"/>
</dbReference>
<name>A0A0U5EQ65_9PROT</name>
<dbReference type="AlphaFoldDB" id="A0A0U5EQ65"/>
<reference evidence="2" key="1">
    <citation type="submission" date="2014-09" db="EMBL/GenBank/DDBJ databases">
        <authorList>
            <person name="Illeghems K.G."/>
        </authorList>
    </citation>
    <scope>NUCLEOTIDE SEQUENCE [LARGE SCALE GENOMIC DNA]</scope>
    <source>
        <strain evidence="2">108B</strain>
    </source>
</reference>
<keyword evidence="2" id="KW-1185">Reference proteome</keyword>
<sequence length="304" mass="33159">MDFPCWWCLLTPPSVCGLRQSDSERAGLREGMTGEAMTDEKEAPCVAVYGTDGGGPFVLVSDHAGRAVPSYLGDLGVSAEDRARHIGWDIGIDGVGRALAQKLQAVLIEQVYSRLVIDCNRAPGHPTSIVKISDGTPVPANHALTAEQIAYREDTILHPYHARITQELDARLKAGRPTVVVALHSFTPEMGGLKRPWQVGLLHNHDNRLAVLLMELLRKEGLTVGDNEPYALTDTSDYTVPTHGEKRQLPHVEIEIRQDLIDHPAGQEEWAARLARLLPQAWALFCQTYGVTPGAQADAEGAMA</sequence>
<evidence type="ECO:0000313" key="1">
    <source>
        <dbReference type="EMBL" id="CEF39740.1"/>
    </source>
</evidence>